<evidence type="ECO:0000313" key="2">
    <source>
        <dbReference type="EMBL" id="UPU35147.1"/>
    </source>
</evidence>
<dbReference type="InterPro" id="IPR029058">
    <property type="entry name" value="AB_hydrolase_fold"/>
</dbReference>
<evidence type="ECO:0000313" key="1">
    <source>
        <dbReference type="EMBL" id="GFO65468.1"/>
    </source>
</evidence>
<dbReference type="EMBL" id="BLXY01000009">
    <property type="protein sequence ID" value="GFO65468.1"/>
    <property type="molecule type" value="Genomic_DNA"/>
</dbReference>
<dbReference type="Proteomes" id="UP000568888">
    <property type="component" value="Unassembled WGS sequence"/>
</dbReference>
<reference evidence="2" key="3">
    <citation type="submission" date="2022-04" db="EMBL/GenBank/DDBJ databases">
        <authorList>
            <person name="Liu G."/>
        </authorList>
    </citation>
    <scope>NUCLEOTIDE SEQUENCE</scope>
    <source>
        <strain evidence="2">RG22</strain>
    </source>
</reference>
<dbReference type="AlphaFoldDB" id="A0A6V8MZ13"/>
<dbReference type="Proteomes" id="UP000831485">
    <property type="component" value="Chromosome"/>
</dbReference>
<name>A0A6V8MZ13_9BACT</name>
<dbReference type="EMBL" id="CP096574">
    <property type="protein sequence ID" value="UPU35147.1"/>
    <property type="molecule type" value="Genomic_DNA"/>
</dbReference>
<keyword evidence="4" id="KW-1185">Reference proteome</keyword>
<organism evidence="1 3">
    <name type="scientific">Geomonas paludis</name>
    <dbReference type="NCBI Taxonomy" id="2740185"/>
    <lineage>
        <taxon>Bacteria</taxon>
        <taxon>Pseudomonadati</taxon>
        <taxon>Thermodesulfobacteriota</taxon>
        <taxon>Desulfuromonadia</taxon>
        <taxon>Geobacterales</taxon>
        <taxon>Geobacteraceae</taxon>
        <taxon>Geomonas</taxon>
    </lineage>
</organism>
<dbReference type="RefSeq" id="WP_183349592.1">
    <property type="nucleotide sequence ID" value="NZ_BLXY01000009.1"/>
</dbReference>
<gene>
    <name evidence="1" type="ORF">GMPD_33870</name>
    <name evidence="2" type="ORF">M1B72_17065</name>
</gene>
<proteinExistence type="predicted"/>
<evidence type="ECO:0000313" key="4">
    <source>
        <dbReference type="Proteomes" id="UP000831485"/>
    </source>
</evidence>
<protein>
    <submittedName>
        <fullName evidence="1">Uncharacterized protein</fullName>
    </submittedName>
</protein>
<accession>A0A6V8MZ13</accession>
<reference evidence="1" key="2">
    <citation type="journal article" date="2021" name="Int. J. Syst. Evol. Microbiol.">
        <title>Geomonas silvestris sp. nov., Geomonas paludis sp. nov. and Geomonas limicola sp. nov., isolated from terrestrial environments, and emended description of the genus Geomonas.</title>
        <authorList>
            <person name="Itoh H."/>
            <person name="Xu Z."/>
            <person name="Masuda Y."/>
            <person name="Ushijima N."/>
            <person name="Hayakawa C."/>
            <person name="Shiratori Y."/>
            <person name="Senoo K."/>
        </authorList>
    </citation>
    <scope>NUCLEOTIDE SEQUENCE</scope>
    <source>
        <strain evidence="1">Red736</strain>
    </source>
</reference>
<reference evidence="3" key="1">
    <citation type="submission" date="2020-06" db="EMBL/GenBank/DDBJ databases">
        <title>Draft genomic sequecing of Geomonas sp. Red736.</title>
        <authorList>
            <person name="Itoh H."/>
            <person name="Xu Z.X."/>
            <person name="Ushijima N."/>
            <person name="Masuda Y."/>
            <person name="Shiratori Y."/>
            <person name="Senoo K."/>
        </authorList>
    </citation>
    <scope>NUCLEOTIDE SEQUENCE [LARGE SCALE GENOMIC DNA]</scope>
    <source>
        <strain evidence="3">Red736</strain>
    </source>
</reference>
<dbReference type="SUPFAM" id="SSF53474">
    <property type="entry name" value="alpha/beta-Hydrolases"/>
    <property type="match status" value="1"/>
</dbReference>
<sequence>MQNTLIVVAHGIGNAAEDFCQSWESAIRQNTDLTNVTVKGLFWEEVLQKVEDKYDVVSGAMADVVGMCGFTDLQKWVGNDSWKVFRDYMMDVLVYVGLPDMWLMIQDECALKLEALRRDANGKEVFKEADTILVGHSLGAAMLPHLVWREFAETGTVPYRGMILLASPLGFESPIRNVCKDFLQRMGEYFDWDRLTTLSMFARMWNMLGKDKLRFICNENDIVCSDVKFQVAPGKLVDLIPLRQGFTPAEIKVLNTEHPGCVEFISFGTRDPGKIAENHDVLTYLKQPQFSSALSAMLGKGA</sequence>
<evidence type="ECO:0000313" key="3">
    <source>
        <dbReference type="Proteomes" id="UP000568888"/>
    </source>
</evidence>